<keyword evidence="1" id="KW-0732">Signal</keyword>
<sequence>MAASVTAVAALLCGGFSAFGADLKVPLEPSTAAVVKAAPAVRCSSKFEGGVPCLALLEVPAHRQVLVRIVTKLGEQVSVRVSVYPSGSIEPRGLVCGPTNTLEGLCVIRFKFSDGAETAMFLDVGDGNKMQLAHSRQGGW</sequence>
<comment type="caution">
    <text evidence="2">The sequence shown here is derived from an EMBL/GenBank/DDBJ whole genome shotgun (WGS) entry which is preliminary data.</text>
</comment>
<evidence type="ECO:0008006" key="4">
    <source>
        <dbReference type="Google" id="ProtNLM"/>
    </source>
</evidence>
<feature type="chain" id="PRO_5009524221" description="Ig-like domain-containing protein" evidence="1">
    <location>
        <begin position="21"/>
        <end position="140"/>
    </location>
</feature>
<name>A0A1F6EKH6_9BACT</name>
<protein>
    <recommendedName>
        <fullName evidence="4">Ig-like domain-containing protein</fullName>
    </recommendedName>
</protein>
<accession>A0A1F6EKH6</accession>
<gene>
    <name evidence="2" type="ORF">A3A40_03215</name>
</gene>
<evidence type="ECO:0000313" key="3">
    <source>
        <dbReference type="Proteomes" id="UP000178427"/>
    </source>
</evidence>
<reference evidence="2 3" key="1">
    <citation type="journal article" date="2016" name="Nat. Commun.">
        <title>Thousands of microbial genomes shed light on interconnected biogeochemical processes in an aquifer system.</title>
        <authorList>
            <person name="Anantharaman K."/>
            <person name="Brown C.T."/>
            <person name="Hug L.A."/>
            <person name="Sharon I."/>
            <person name="Castelle C.J."/>
            <person name="Probst A.J."/>
            <person name="Thomas B.C."/>
            <person name="Singh A."/>
            <person name="Wilkins M.J."/>
            <person name="Karaoz U."/>
            <person name="Brodie E.L."/>
            <person name="Williams K.H."/>
            <person name="Hubbard S.S."/>
            <person name="Banfield J.F."/>
        </authorList>
    </citation>
    <scope>NUCLEOTIDE SEQUENCE [LARGE SCALE GENOMIC DNA]</scope>
</reference>
<proteinExistence type="predicted"/>
<feature type="signal peptide" evidence="1">
    <location>
        <begin position="1"/>
        <end position="20"/>
    </location>
</feature>
<dbReference type="AlphaFoldDB" id="A0A1F6EKH6"/>
<dbReference type="Proteomes" id="UP000178427">
    <property type="component" value="Unassembled WGS sequence"/>
</dbReference>
<evidence type="ECO:0000256" key="1">
    <source>
        <dbReference type="SAM" id="SignalP"/>
    </source>
</evidence>
<organism evidence="2 3">
    <name type="scientific">Candidatus Kaiserbacteria bacterium RIFCSPLOWO2_01_FULL_54_20</name>
    <dbReference type="NCBI Taxonomy" id="1798513"/>
    <lineage>
        <taxon>Bacteria</taxon>
        <taxon>Candidatus Kaiseribacteriota</taxon>
    </lineage>
</organism>
<evidence type="ECO:0000313" key="2">
    <source>
        <dbReference type="EMBL" id="OGG74145.1"/>
    </source>
</evidence>
<dbReference type="EMBL" id="MFMA01000005">
    <property type="protein sequence ID" value="OGG74145.1"/>
    <property type="molecule type" value="Genomic_DNA"/>
</dbReference>